<keyword evidence="6" id="KW-1185">Reference proteome</keyword>
<dbReference type="SUPFAM" id="SSF55174">
    <property type="entry name" value="Alpha-L RNA-binding motif"/>
    <property type="match status" value="1"/>
</dbReference>
<dbReference type="CDD" id="cd00165">
    <property type="entry name" value="S4"/>
    <property type="match status" value="1"/>
</dbReference>
<evidence type="ECO:0000256" key="2">
    <source>
        <dbReference type="ARBA" id="ARBA00029460"/>
    </source>
</evidence>
<dbReference type="GO" id="GO:0032259">
    <property type="term" value="P:methylation"/>
    <property type="evidence" value="ECO:0007669"/>
    <property type="project" value="UniProtKB-KW"/>
</dbReference>
<dbReference type="InterPro" id="IPR002942">
    <property type="entry name" value="S4_RNA-bd"/>
</dbReference>
<evidence type="ECO:0000313" key="6">
    <source>
        <dbReference type="Proteomes" id="UP000249590"/>
    </source>
</evidence>
<dbReference type="InterPro" id="IPR047048">
    <property type="entry name" value="TlyA"/>
</dbReference>
<dbReference type="OrthoDB" id="9784736at2"/>
<dbReference type="Gene3D" id="3.10.290.10">
    <property type="entry name" value="RNA-binding S4 domain"/>
    <property type="match status" value="1"/>
</dbReference>
<dbReference type="SUPFAM" id="SSF53335">
    <property type="entry name" value="S-adenosyl-L-methionine-dependent methyltransferases"/>
    <property type="match status" value="1"/>
</dbReference>
<name>A0A8B2NNY7_9HYPH</name>
<dbReference type="PANTHER" id="PTHR32319:SF0">
    <property type="entry name" value="BACTERIAL HEMOLYSIN-LIKE PROTEIN"/>
    <property type="match status" value="1"/>
</dbReference>
<evidence type="ECO:0000313" key="5">
    <source>
        <dbReference type="EMBL" id="RAH99607.1"/>
    </source>
</evidence>
<dbReference type="PANTHER" id="PTHR32319">
    <property type="entry name" value="BACTERIAL HEMOLYSIN-LIKE PROTEIN"/>
    <property type="match status" value="1"/>
</dbReference>
<reference evidence="5 6" key="1">
    <citation type="submission" date="2018-05" db="EMBL/GenBank/DDBJ databases">
        <title>Acuticoccus sediminis sp. nov., isolated from deep-sea sediment of Indian Ocean.</title>
        <authorList>
            <person name="Liu X."/>
            <person name="Lai Q."/>
            <person name="Du Y."/>
            <person name="Sun F."/>
            <person name="Zhang X."/>
            <person name="Wang S."/>
            <person name="Shao Z."/>
        </authorList>
    </citation>
    <scope>NUCLEOTIDE SEQUENCE [LARGE SCALE GENOMIC DNA]</scope>
    <source>
        <strain evidence="5 6">PTG4-2</strain>
    </source>
</reference>
<protein>
    <submittedName>
        <fullName evidence="5">TlyA family rRNA (Cytidine-2'-O)-methyltransferase</fullName>
    </submittedName>
</protein>
<feature type="domain" description="RNA-binding S4" evidence="4">
    <location>
        <begin position="1"/>
        <end position="61"/>
    </location>
</feature>
<dbReference type="InterPro" id="IPR002877">
    <property type="entry name" value="RNA_MeTrfase_FtsJ_dom"/>
</dbReference>
<dbReference type="Pfam" id="PF01479">
    <property type="entry name" value="S4"/>
    <property type="match status" value="1"/>
</dbReference>
<dbReference type="InterPro" id="IPR004538">
    <property type="entry name" value="Hemolysin_A/TlyA"/>
</dbReference>
<dbReference type="Proteomes" id="UP000249590">
    <property type="component" value="Unassembled WGS sequence"/>
</dbReference>
<keyword evidence="1 3" id="KW-0694">RNA-binding</keyword>
<dbReference type="InterPro" id="IPR029063">
    <property type="entry name" value="SAM-dependent_MTases_sf"/>
</dbReference>
<comment type="caution">
    <text evidence="5">The sequence shown here is derived from an EMBL/GenBank/DDBJ whole genome shotgun (WGS) entry which is preliminary data.</text>
</comment>
<evidence type="ECO:0000256" key="1">
    <source>
        <dbReference type="ARBA" id="ARBA00022884"/>
    </source>
</evidence>
<comment type="similarity">
    <text evidence="2">Belongs to the TlyA family.</text>
</comment>
<gene>
    <name evidence="5" type="ORF">DLJ53_23825</name>
</gene>
<dbReference type="EMBL" id="QHHQ01000005">
    <property type="protein sequence ID" value="RAH99607.1"/>
    <property type="molecule type" value="Genomic_DNA"/>
</dbReference>
<dbReference type="PROSITE" id="PS50889">
    <property type="entry name" value="S4"/>
    <property type="match status" value="1"/>
</dbReference>
<dbReference type="GO" id="GO:0003723">
    <property type="term" value="F:RNA binding"/>
    <property type="evidence" value="ECO:0007669"/>
    <property type="project" value="UniProtKB-KW"/>
</dbReference>
<evidence type="ECO:0000259" key="4">
    <source>
        <dbReference type="SMART" id="SM00363"/>
    </source>
</evidence>
<proteinExistence type="inferred from homology"/>
<dbReference type="PIRSF" id="PIRSF005578">
    <property type="entry name" value="TlyA"/>
    <property type="match status" value="1"/>
</dbReference>
<evidence type="ECO:0000256" key="3">
    <source>
        <dbReference type="PROSITE-ProRule" id="PRU00182"/>
    </source>
</evidence>
<dbReference type="InterPro" id="IPR036986">
    <property type="entry name" value="S4_RNA-bd_sf"/>
</dbReference>
<dbReference type="Gene3D" id="3.40.50.150">
    <property type="entry name" value="Vaccinia Virus protein VP39"/>
    <property type="match status" value="1"/>
</dbReference>
<dbReference type="Pfam" id="PF01728">
    <property type="entry name" value="FtsJ"/>
    <property type="match status" value="1"/>
</dbReference>
<dbReference type="AlphaFoldDB" id="A0A8B2NNY7"/>
<dbReference type="NCBIfam" id="TIGR00478">
    <property type="entry name" value="tly"/>
    <property type="match status" value="1"/>
</dbReference>
<organism evidence="5 6">
    <name type="scientific">Acuticoccus sediminis</name>
    <dbReference type="NCBI Taxonomy" id="2184697"/>
    <lineage>
        <taxon>Bacteria</taxon>
        <taxon>Pseudomonadati</taxon>
        <taxon>Pseudomonadota</taxon>
        <taxon>Alphaproteobacteria</taxon>
        <taxon>Hyphomicrobiales</taxon>
        <taxon>Amorphaceae</taxon>
        <taxon>Acuticoccus</taxon>
    </lineage>
</organism>
<dbReference type="GO" id="GO:0008168">
    <property type="term" value="F:methyltransferase activity"/>
    <property type="evidence" value="ECO:0007669"/>
    <property type="project" value="UniProtKB-KW"/>
</dbReference>
<dbReference type="CDD" id="cd02440">
    <property type="entry name" value="AdoMet_MTases"/>
    <property type="match status" value="1"/>
</dbReference>
<keyword evidence="5" id="KW-0489">Methyltransferase</keyword>
<dbReference type="SMART" id="SM00363">
    <property type="entry name" value="S4"/>
    <property type="match status" value="1"/>
</dbReference>
<accession>A0A8B2NNY7</accession>
<keyword evidence="5" id="KW-0808">Transferase</keyword>
<sequence length="239" mass="24474">MRLDQALVERGLSRTRSQAREAILRGAVRVDGQVVTRAAHRVGGGTLLETVGESWVSRAAHKLIAALDAFGIDPAGARALDVGASTGGFTEVLLSRGAAHVVALDVGHGQLAASLRGDPRVTVMEGVNARHLSGADLAYAPDLIVSDVSFISLRLALPPALGLAAPGARLVALVKPQFEVGPAHIGKGGIVKDEPAALRAVADVSAAIAACGYSVSDAIPSPIEGGDGNREWLLAAERL</sequence>
<dbReference type="RefSeq" id="WP_111349973.1">
    <property type="nucleotide sequence ID" value="NZ_QHHQ01000005.1"/>
</dbReference>